<dbReference type="PROSITE" id="PS50110">
    <property type="entry name" value="RESPONSE_REGULATORY"/>
    <property type="match status" value="1"/>
</dbReference>
<dbReference type="PROSITE" id="PS50045">
    <property type="entry name" value="SIGMA54_INTERACT_4"/>
    <property type="match status" value="1"/>
</dbReference>
<keyword evidence="6" id="KW-0597">Phosphoprotein</keyword>
<dbReference type="FunFam" id="3.40.50.300:FF:000006">
    <property type="entry name" value="DNA-binding transcriptional regulator NtrC"/>
    <property type="match status" value="1"/>
</dbReference>
<dbReference type="Proteomes" id="UP000199679">
    <property type="component" value="Chromosome I"/>
</dbReference>
<organism evidence="9 10">
    <name type="scientific">Mucilaginibacter mallensis</name>
    <dbReference type="NCBI Taxonomy" id="652787"/>
    <lineage>
        <taxon>Bacteria</taxon>
        <taxon>Pseudomonadati</taxon>
        <taxon>Bacteroidota</taxon>
        <taxon>Sphingobacteriia</taxon>
        <taxon>Sphingobacteriales</taxon>
        <taxon>Sphingobacteriaceae</taxon>
        <taxon>Mucilaginibacter</taxon>
    </lineage>
</organism>
<dbReference type="InterPro" id="IPR011006">
    <property type="entry name" value="CheY-like_superfamily"/>
</dbReference>
<evidence type="ECO:0000259" key="7">
    <source>
        <dbReference type="PROSITE" id="PS50045"/>
    </source>
</evidence>
<keyword evidence="2" id="KW-0067">ATP-binding</keyword>
<dbReference type="SMART" id="SM00448">
    <property type="entry name" value="REC"/>
    <property type="match status" value="1"/>
</dbReference>
<feature type="modified residue" description="4-aspartylphosphate" evidence="6">
    <location>
        <position position="54"/>
    </location>
</feature>
<dbReference type="InterPro" id="IPR025662">
    <property type="entry name" value="Sigma_54_int_dom_ATP-bd_1"/>
</dbReference>
<dbReference type="InterPro" id="IPR058031">
    <property type="entry name" value="AAA_lid_NorR"/>
</dbReference>
<dbReference type="SUPFAM" id="SSF46689">
    <property type="entry name" value="Homeodomain-like"/>
    <property type="match status" value="1"/>
</dbReference>
<keyword evidence="3" id="KW-0805">Transcription regulation</keyword>
<feature type="domain" description="Sigma-54 factor interaction" evidence="7">
    <location>
        <begin position="146"/>
        <end position="374"/>
    </location>
</feature>
<evidence type="ECO:0000256" key="1">
    <source>
        <dbReference type="ARBA" id="ARBA00022741"/>
    </source>
</evidence>
<keyword evidence="4 9" id="KW-0238">DNA-binding</keyword>
<dbReference type="RefSeq" id="WP_091371223.1">
    <property type="nucleotide sequence ID" value="NZ_LT629740.1"/>
</dbReference>
<dbReference type="GO" id="GO:0005524">
    <property type="term" value="F:ATP binding"/>
    <property type="evidence" value="ECO:0007669"/>
    <property type="project" value="UniProtKB-KW"/>
</dbReference>
<name>A0A1H1UJA6_MUCMA</name>
<dbReference type="InterPro" id="IPR025944">
    <property type="entry name" value="Sigma_54_int_dom_CS"/>
</dbReference>
<dbReference type="SMART" id="SM00382">
    <property type="entry name" value="AAA"/>
    <property type="match status" value="1"/>
</dbReference>
<reference evidence="9 10" key="1">
    <citation type="submission" date="2016-10" db="EMBL/GenBank/DDBJ databases">
        <authorList>
            <person name="de Groot N.N."/>
        </authorList>
    </citation>
    <scope>NUCLEOTIDE SEQUENCE [LARGE SCALE GENOMIC DNA]</scope>
    <source>
        <strain evidence="9 10">MP1X4</strain>
    </source>
</reference>
<dbReference type="PROSITE" id="PS00688">
    <property type="entry name" value="SIGMA54_INTERACT_3"/>
    <property type="match status" value="1"/>
</dbReference>
<dbReference type="Pfam" id="PF00158">
    <property type="entry name" value="Sigma54_activat"/>
    <property type="match status" value="1"/>
</dbReference>
<protein>
    <submittedName>
        <fullName evidence="9">DNA-binding transcriptional response regulator, NtrC family, contains REC, AAA-type ATPase, and a Fis-type DNA-binding domains</fullName>
    </submittedName>
</protein>
<feature type="domain" description="Response regulatory" evidence="8">
    <location>
        <begin position="4"/>
        <end position="118"/>
    </location>
</feature>
<evidence type="ECO:0000256" key="5">
    <source>
        <dbReference type="ARBA" id="ARBA00023163"/>
    </source>
</evidence>
<sequence length="459" mass="51166">MNIRILIVEDQFVEANNLRIILRKAGYVVCTIARSVSEGLKIIEDEKPDMVLLDIYLKGNLTGIDLAKTLRDKSIAFVFLSANSNKQILDAAKATKPYGFLVKPFREKDVLVMLDVAWYLHRQNQGPISNSKPSASSLAGNEFKEIIGASECMRDVLDNVKIVGTSDISVLILGESGTGKELIAQSIHRVSSRKQKPFVAVNCAALPANLIESELFGHEKGAFTGATDKRIGKFEQGNEGTVFLDEIGELPLELQVKLLRVLQEKEVELIGGRTKKIDVRIIAATNRNLEEEIVAGRFRLDLYYRINIFPITLPPLRERKDDIVSLANHFVNIYARKENKMITGVADPVIQSMLNYDWPGNIRELENLMARSVLLTNGPIINSLKLPGQSKGTTLSPQGLIKSMTENERDHILVALERCSWRIYGQGGAAELLELNPSTLNSRMKKLGIEKKYSRNQGN</sequence>
<evidence type="ECO:0000256" key="4">
    <source>
        <dbReference type="ARBA" id="ARBA00023125"/>
    </source>
</evidence>
<evidence type="ECO:0000313" key="9">
    <source>
        <dbReference type="EMBL" id="SDS72567.1"/>
    </source>
</evidence>
<dbReference type="InterPro" id="IPR027417">
    <property type="entry name" value="P-loop_NTPase"/>
</dbReference>
<evidence type="ECO:0000259" key="8">
    <source>
        <dbReference type="PROSITE" id="PS50110"/>
    </source>
</evidence>
<dbReference type="PANTHER" id="PTHR32071">
    <property type="entry name" value="TRANSCRIPTIONAL REGULATORY PROTEIN"/>
    <property type="match status" value="1"/>
</dbReference>
<dbReference type="GO" id="GO:0006355">
    <property type="term" value="P:regulation of DNA-templated transcription"/>
    <property type="evidence" value="ECO:0007669"/>
    <property type="project" value="InterPro"/>
</dbReference>
<dbReference type="InterPro" id="IPR003593">
    <property type="entry name" value="AAA+_ATPase"/>
</dbReference>
<dbReference type="CDD" id="cd17534">
    <property type="entry name" value="REC_DC-like"/>
    <property type="match status" value="1"/>
</dbReference>
<keyword evidence="1" id="KW-0547">Nucleotide-binding</keyword>
<dbReference type="STRING" id="652787.SAMN05216490_1687"/>
<dbReference type="GO" id="GO:0000160">
    <property type="term" value="P:phosphorelay signal transduction system"/>
    <property type="evidence" value="ECO:0007669"/>
    <property type="project" value="InterPro"/>
</dbReference>
<evidence type="ECO:0000256" key="6">
    <source>
        <dbReference type="PROSITE-ProRule" id="PRU00169"/>
    </source>
</evidence>
<dbReference type="Gene3D" id="3.40.50.300">
    <property type="entry name" value="P-loop containing nucleotide triphosphate hydrolases"/>
    <property type="match status" value="1"/>
</dbReference>
<evidence type="ECO:0000256" key="3">
    <source>
        <dbReference type="ARBA" id="ARBA00023015"/>
    </source>
</evidence>
<keyword evidence="10" id="KW-1185">Reference proteome</keyword>
<accession>A0A1H1UJA6</accession>
<dbReference type="EMBL" id="LT629740">
    <property type="protein sequence ID" value="SDS72567.1"/>
    <property type="molecule type" value="Genomic_DNA"/>
</dbReference>
<dbReference type="InterPro" id="IPR002078">
    <property type="entry name" value="Sigma_54_int"/>
</dbReference>
<dbReference type="Pfam" id="PF00072">
    <property type="entry name" value="Response_reg"/>
    <property type="match status" value="1"/>
</dbReference>
<dbReference type="Gene3D" id="1.10.10.60">
    <property type="entry name" value="Homeodomain-like"/>
    <property type="match status" value="1"/>
</dbReference>
<gene>
    <name evidence="9" type="ORF">SAMN05216490_1687</name>
</gene>
<dbReference type="CDD" id="cd00009">
    <property type="entry name" value="AAA"/>
    <property type="match status" value="1"/>
</dbReference>
<dbReference type="SUPFAM" id="SSF52172">
    <property type="entry name" value="CheY-like"/>
    <property type="match status" value="1"/>
</dbReference>
<dbReference type="Gene3D" id="3.40.50.2300">
    <property type="match status" value="1"/>
</dbReference>
<dbReference type="InterPro" id="IPR009057">
    <property type="entry name" value="Homeodomain-like_sf"/>
</dbReference>
<keyword evidence="5" id="KW-0804">Transcription</keyword>
<dbReference type="SUPFAM" id="SSF52540">
    <property type="entry name" value="P-loop containing nucleoside triphosphate hydrolases"/>
    <property type="match status" value="1"/>
</dbReference>
<proteinExistence type="predicted"/>
<dbReference type="AlphaFoldDB" id="A0A1H1UJA6"/>
<dbReference type="PANTHER" id="PTHR32071:SF117">
    <property type="entry name" value="PTS-DEPENDENT DIHYDROXYACETONE KINASE OPERON REGULATORY PROTEIN-RELATED"/>
    <property type="match status" value="1"/>
</dbReference>
<dbReference type="GO" id="GO:0003677">
    <property type="term" value="F:DNA binding"/>
    <property type="evidence" value="ECO:0007669"/>
    <property type="project" value="UniProtKB-KW"/>
</dbReference>
<dbReference type="PROSITE" id="PS00675">
    <property type="entry name" value="SIGMA54_INTERACT_1"/>
    <property type="match status" value="1"/>
</dbReference>
<dbReference type="Pfam" id="PF25601">
    <property type="entry name" value="AAA_lid_14"/>
    <property type="match status" value="1"/>
</dbReference>
<evidence type="ECO:0000313" key="10">
    <source>
        <dbReference type="Proteomes" id="UP000199679"/>
    </source>
</evidence>
<dbReference type="InterPro" id="IPR001789">
    <property type="entry name" value="Sig_transdc_resp-reg_receiver"/>
</dbReference>
<evidence type="ECO:0000256" key="2">
    <source>
        <dbReference type="ARBA" id="ARBA00022840"/>
    </source>
</evidence>
<dbReference type="Gene3D" id="1.10.8.60">
    <property type="match status" value="1"/>
</dbReference>
<dbReference type="OrthoDB" id="9767722at2"/>